<reference evidence="2" key="1">
    <citation type="submission" date="2018-05" db="EMBL/GenBank/DDBJ databases">
        <authorList>
            <person name="Hao L."/>
        </authorList>
    </citation>
    <scope>NUCLEOTIDE SEQUENCE [LARGE SCALE GENOMIC DNA]</scope>
</reference>
<dbReference type="OrthoDB" id="9802662at2"/>
<protein>
    <recommendedName>
        <fullName evidence="3">DUF763 domain-containing protein</fullName>
    </recommendedName>
</protein>
<evidence type="ECO:0008006" key="3">
    <source>
        <dbReference type="Google" id="ProtNLM"/>
    </source>
</evidence>
<dbReference type="InterPro" id="IPR008482">
    <property type="entry name" value="DUF763"/>
</dbReference>
<gene>
    <name evidence="1" type="ORF">BARAN1_0296</name>
</gene>
<dbReference type="Pfam" id="PF05559">
    <property type="entry name" value="DUF763"/>
    <property type="match status" value="1"/>
</dbReference>
<organism evidence="1 2">
    <name type="scientific">Candidatus Bipolaricaulis anaerobius</name>
    <dbReference type="NCBI Taxonomy" id="2026885"/>
    <lineage>
        <taxon>Bacteria</taxon>
        <taxon>Candidatus Bipolaricaulota</taxon>
        <taxon>Candidatus Bipolaricaulia</taxon>
        <taxon>Candidatus Bipolaricaulales</taxon>
        <taxon>Candidatus Bipolaricaulaceae</taxon>
        <taxon>Candidatus Bipolaricaulis</taxon>
    </lineage>
</organism>
<dbReference type="AlphaFoldDB" id="A0A2X3KIB6"/>
<dbReference type="PANTHER" id="PTHR38597">
    <property type="entry name" value="BLL3834 PROTEIN"/>
    <property type="match status" value="1"/>
</dbReference>
<evidence type="ECO:0000313" key="1">
    <source>
        <dbReference type="EMBL" id="SQD92321.1"/>
    </source>
</evidence>
<keyword evidence="2" id="KW-1185">Reference proteome</keyword>
<name>A0A2X3KIB6_9BACT</name>
<dbReference type="EMBL" id="LS483254">
    <property type="protein sequence ID" value="SQD92321.1"/>
    <property type="molecule type" value="Genomic_DNA"/>
</dbReference>
<proteinExistence type="predicted"/>
<dbReference type="PANTHER" id="PTHR38597:SF1">
    <property type="entry name" value="BLL3834 PROTEIN"/>
    <property type="match status" value="1"/>
</dbReference>
<sequence length="372" mass="40624">MAGHTGTADLPLHEGHAPRWLFARMVLLAREIVLALADEFGTEGVLARLSDPRWFQALGSLLGFDWHSSGLTTTTCGAVKEALRAVGDEIGLYGAGGKGAASRRTPLEIAEAAPRLAVEPGPLADASRMAAKVDSAALQDGFQIYHHAFFFDRAGRWCVVQQGMSEKTGLARRYHWFSEAVADFVCEPHAGIVGPRSDLVLNLVAREADGLRRAIPEVAREPPERLVSELSRLQALTLPRRHALLVSDLDPQRLRTVFLSSYASEATDFAGLLRTRGVGAKGLRALALLAELLYGTPVSFRDPARFAYAHGGKDGILYPVDRETYDRTIGILRRAVERARLGEREELATLRRLASVEPAFIRWPPGRPPGRG</sequence>
<dbReference type="RefSeq" id="WP_122030557.1">
    <property type="nucleotide sequence ID" value="NZ_LS483254.1"/>
</dbReference>
<accession>A0A2X3KIB6</accession>
<dbReference type="KEGG" id="bana:BARAN1_0296"/>
<dbReference type="Proteomes" id="UP000249818">
    <property type="component" value="Chromosome BARAN1"/>
</dbReference>
<evidence type="ECO:0000313" key="2">
    <source>
        <dbReference type="Proteomes" id="UP000249818"/>
    </source>
</evidence>